<accession>A0A243RS34</accession>
<organism evidence="2 3">
    <name type="scientific">Streptomyces swartbergensis</name>
    <dbReference type="NCBI Taxonomy" id="487165"/>
    <lineage>
        <taxon>Bacteria</taxon>
        <taxon>Bacillati</taxon>
        <taxon>Actinomycetota</taxon>
        <taxon>Actinomycetes</taxon>
        <taxon>Kitasatosporales</taxon>
        <taxon>Streptomycetaceae</taxon>
        <taxon>Streptomyces</taxon>
    </lineage>
</organism>
<feature type="compositionally biased region" description="Acidic residues" evidence="1">
    <location>
        <begin position="313"/>
        <end position="324"/>
    </location>
</feature>
<protein>
    <submittedName>
        <fullName evidence="2">Uncharacterized protein</fullName>
    </submittedName>
</protein>
<keyword evidence="3" id="KW-1185">Reference proteome</keyword>
<dbReference type="Proteomes" id="UP000195105">
    <property type="component" value="Unassembled WGS sequence"/>
</dbReference>
<comment type="caution">
    <text evidence="2">The sequence shown here is derived from an EMBL/GenBank/DDBJ whole genome shotgun (WGS) entry which is preliminary data.</text>
</comment>
<feature type="region of interest" description="Disordered" evidence="1">
    <location>
        <begin position="305"/>
        <end position="361"/>
    </location>
</feature>
<reference evidence="2 3" key="1">
    <citation type="submission" date="2017-05" db="EMBL/GenBank/DDBJ databases">
        <title>Biotechnological potential of actinobacteria isolated from South African environments.</title>
        <authorList>
            <person name="Le Roes-Hill M."/>
            <person name="Prins A."/>
            <person name="Durrell K.A."/>
        </authorList>
    </citation>
    <scope>NUCLEOTIDE SEQUENCE [LARGE SCALE GENOMIC DNA]</scope>
    <source>
        <strain evidence="2 3">HMC13</strain>
    </source>
</reference>
<name>A0A243RS34_9ACTN</name>
<proteinExistence type="predicted"/>
<dbReference type="AlphaFoldDB" id="A0A243RS34"/>
<evidence type="ECO:0000313" key="2">
    <source>
        <dbReference type="EMBL" id="OUC97825.1"/>
    </source>
</evidence>
<evidence type="ECO:0000256" key="1">
    <source>
        <dbReference type="SAM" id="MobiDB-lite"/>
    </source>
</evidence>
<dbReference type="InterPro" id="IPR043991">
    <property type="entry name" value="Gp3-like"/>
</dbReference>
<evidence type="ECO:0000313" key="3">
    <source>
        <dbReference type="Proteomes" id="UP000195105"/>
    </source>
</evidence>
<dbReference type="RefSeq" id="WP_086603972.1">
    <property type="nucleotide sequence ID" value="NZ_NGFN01000240.1"/>
</dbReference>
<gene>
    <name evidence="2" type="ORF">CA983_30020</name>
</gene>
<sequence length="361" mass="39075">MGSRILTAKKQAAELGRIRTGYSRPNPKNPKGRPIPVRSATFLLSSHSQQYVERAAELYGGEVEQWTPQGQSVAQWRVITEARELRAILPAGDPLSQSFELWSGGGCSRRCDGVTEHISRRPCLCRAEYGEDWHLQNEVEQGSVCKTTSRIGVMLPDMPDLGVWRLETHSHYAADVMAGGVDTVLQATEGKSMMPVRMWIEQRNVMRPSGPKHFPVVMLVPSIPALRHALSGPLSTAAALNPAVLVDRPALEAGTAERPDYLADARGCKTAAEVIAVWHRARAAGHGSDELLADLKQIAEDVEAGVDPRTGVVDDDQDDDEPGPDADGAYPAEVVDDGDEPPTAYPDAAAWPDVAQPGNAR</sequence>
<dbReference type="EMBL" id="NGFN01000240">
    <property type="protein sequence ID" value="OUC97825.1"/>
    <property type="molecule type" value="Genomic_DNA"/>
</dbReference>
<dbReference type="Pfam" id="PF18897">
    <property type="entry name" value="Gp3-like"/>
    <property type="match status" value="1"/>
</dbReference>